<comment type="caution">
    <text evidence="2">The sequence shown here is derived from an EMBL/GenBank/DDBJ whole genome shotgun (WGS) entry which is preliminary data.</text>
</comment>
<evidence type="ECO:0000313" key="2">
    <source>
        <dbReference type="EMBL" id="OAI07820.1"/>
    </source>
</evidence>
<dbReference type="AlphaFoldDB" id="A0A177MSH2"/>
<evidence type="ECO:0000313" key="3">
    <source>
        <dbReference type="Proteomes" id="UP000078090"/>
    </source>
</evidence>
<gene>
    <name evidence="2" type="ORF">A1332_00025</name>
</gene>
<dbReference type="Proteomes" id="UP000078090">
    <property type="component" value="Unassembled WGS sequence"/>
</dbReference>
<organism evidence="2 3">
    <name type="scientific">Methylomonas methanica</name>
    <dbReference type="NCBI Taxonomy" id="421"/>
    <lineage>
        <taxon>Bacteria</taxon>
        <taxon>Pseudomonadati</taxon>
        <taxon>Pseudomonadota</taxon>
        <taxon>Gammaproteobacteria</taxon>
        <taxon>Methylococcales</taxon>
        <taxon>Methylococcaceae</taxon>
        <taxon>Methylomonas</taxon>
    </lineage>
</organism>
<sequence>MIYLFISLFFAVMVSVISLEMVIKSQLRKDKDAMTRFQFLLHFLNSIAICIIAWFILKS</sequence>
<feature type="transmembrane region" description="Helical" evidence="1">
    <location>
        <begin position="6"/>
        <end position="27"/>
    </location>
</feature>
<keyword evidence="1" id="KW-0472">Membrane</keyword>
<name>A0A177MSH2_METMH</name>
<evidence type="ECO:0000256" key="1">
    <source>
        <dbReference type="SAM" id="Phobius"/>
    </source>
</evidence>
<protein>
    <submittedName>
        <fullName evidence="2">Uncharacterized protein</fullName>
    </submittedName>
</protein>
<proteinExistence type="predicted"/>
<dbReference type="EMBL" id="LUUG01000049">
    <property type="protein sequence ID" value="OAI07820.1"/>
    <property type="molecule type" value="Genomic_DNA"/>
</dbReference>
<reference evidence="2 3" key="1">
    <citation type="submission" date="2016-03" db="EMBL/GenBank/DDBJ databases">
        <authorList>
            <person name="Ploux O."/>
        </authorList>
    </citation>
    <scope>NUCLEOTIDE SEQUENCE [LARGE SCALE GENOMIC DNA]</scope>
    <source>
        <strain evidence="2 3">R-45363</strain>
    </source>
</reference>
<accession>A0A177MSH2</accession>
<keyword evidence="1" id="KW-1133">Transmembrane helix</keyword>
<keyword evidence="1" id="KW-0812">Transmembrane</keyword>
<feature type="transmembrane region" description="Helical" evidence="1">
    <location>
        <begin position="39"/>
        <end position="57"/>
    </location>
</feature>